<dbReference type="CDD" id="cd05283">
    <property type="entry name" value="CAD1"/>
    <property type="match status" value="1"/>
</dbReference>
<evidence type="ECO:0000256" key="4">
    <source>
        <dbReference type="ARBA" id="ARBA00023002"/>
    </source>
</evidence>
<dbReference type="SMART" id="SM00829">
    <property type="entry name" value="PKS_ER"/>
    <property type="match status" value="1"/>
</dbReference>
<dbReference type="InterPro" id="IPR047109">
    <property type="entry name" value="CAD-like"/>
</dbReference>
<accession>A0A6A6NVY1</accession>
<dbReference type="InterPro" id="IPR002328">
    <property type="entry name" value="ADH_Zn_CS"/>
</dbReference>
<comment type="similarity">
    <text evidence="5">Belongs to the zinc-containing alcohol dehydrogenase family.</text>
</comment>
<evidence type="ECO:0000256" key="5">
    <source>
        <dbReference type="RuleBase" id="RU361277"/>
    </source>
</evidence>
<keyword evidence="2 5" id="KW-0479">Metal-binding</keyword>
<dbReference type="InterPro" id="IPR020843">
    <property type="entry name" value="ER"/>
</dbReference>
<evidence type="ECO:0000313" key="7">
    <source>
        <dbReference type="EMBL" id="KAF2455423.1"/>
    </source>
</evidence>
<evidence type="ECO:0000256" key="2">
    <source>
        <dbReference type="ARBA" id="ARBA00022723"/>
    </source>
</evidence>
<dbReference type="AlphaFoldDB" id="A0A6A6NVY1"/>
<name>A0A6A6NVY1_9PEZI</name>
<reference evidence="7" key="1">
    <citation type="journal article" date="2020" name="Stud. Mycol.">
        <title>101 Dothideomycetes genomes: a test case for predicting lifestyles and emergence of pathogens.</title>
        <authorList>
            <person name="Haridas S."/>
            <person name="Albert R."/>
            <person name="Binder M."/>
            <person name="Bloem J."/>
            <person name="Labutti K."/>
            <person name="Salamov A."/>
            <person name="Andreopoulos B."/>
            <person name="Baker S."/>
            <person name="Barry K."/>
            <person name="Bills G."/>
            <person name="Bluhm B."/>
            <person name="Cannon C."/>
            <person name="Castanera R."/>
            <person name="Culley D."/>
            <person name="Daum C."/>
            <person name="Ezra D."/>
            <person name="Gonzalez J."/>
            <person name="Henrissat B."/>
            <person name="Kuo A."/>
            <person name="Liang C."/>
            <person name="Lipzen A."/>
            <person name="Lutzoni F."/>
            <person name="Magnuson J."/>
            <person name="Mondo S."/>
            <person name="Nolan M."/>
            <person name="Ohm R."/>
            <person name="Pangilinan J."/>
            <person name="Park H.-J."/>
            <person name="Ramirez L."/>
            <person name="Alfaro M."/>
            <person name="Sun H."/>
            <person name="Tritt A."/>
            <person name="Yoshinaga Y."/>
            <person name="Zwiers L.-H."/>
            <person name="Turgeon B."/>
            <person name="Goodwin S."/>
            <person name="Spatafora J."/>
            <person name="Crous P."/>
            <person name="Grigoriev I."/>
        </authorList>
    </citation>
    <scope>NUCLEOTIDE SEQUENCE</scope>
    <source>
        <strain evidence="7">ATCC 16933</strain>
    </source>
</reference>
<keyword evidence="3 5" id="KW-0862">Zinc</keyword>
<keyword evidence="4" id="KW-0560">Oxidoreductase</keyword>
<keyword evidence="8" id="KW-1185">Reference proteome</keyword>
<dbReference type="FunFam" id="3.40.50.720:FF:000022">
    <property type="entry name" value="Cinnamyl alcohol dehydrogenase"/>
    <property type="match status" value="1"/>
</dbReference>
<dbReference type="OrthoDB" id="1879366at2759"/>
<sequence length="344" mass="36758">MALPTTNTVYTQQSGSILSVAVPVQPTLGPHDVLVRITHSGLCSTDTLYATAAPGMALGHEGVGVVDAVGAAVTRFKVGDRAGGGYHRGACGECSYCLTGRDIWCYRRVVFGEAGTSIDGARDEKQNGTLAAWYVGEETFLHRIPDALGSAEAAPLQCAGATVYAALRASVRSPHDRVGIVGIGGVGHLAIQYAAKMGNEVVVFSTSKDKEAEARRFGAAEFYLADRPEDMKEPINTLIVAGRYPNWSKYLVKEVMARDGIIVPVAAPVLPINLPNGSMFFNGYHVTSSLVASRSTHEDMLEFSARHGIKPAIETFEMSEKGITEAVEKLKANKMRYRAVLVAP</sequence>
<dbReference type="SUPFAM" id="SSF51735">
    <property type="entry name" value="NAD(P)-binding Rossmann-fold domains"/>
    <property type="match status" value="1"/>
</dbReference>
<dbReference type="InterPro" id="IPR013154">
    <property type="entry name" value="ADH-like_N"/>
</dbReference>
<dbReference type="Pfam" id="PF00107">
    <property type="entry name" value="ADH_zinc_N"/>
    <property type="match status" value="1"/>
</dbReference>
<dbReference type="InterPro" id="IPR011032">
    <property type="entry name" value="GroES-like_sf"/>
</dbReference>
<dbReference type="EMBL" id="MU001687">
    <property type="protein sequence ID" value="KAF2455423.1"/>
    <property type="molecule type" value="Genomic_DNA"/>
</dbReference>
<dbReference type="PROSITE" id="PS00065">
    <property type="entry name" value="D_2_HYDROXYACID_DH_1"/>
    <property type="match status" value="1"/>
</dbReference>
<dbReference type="Gene3D" id="3.90.180.10">
    <property type="entry name" value="Medium-chain alcohol dehydrogenases, catalytic domain"/>
    <property type="match status" value="1"/>
</dbReference>
<protein>
    <submittedName>
        <fullName evidence="7">Chaperonin 10-like protein</fullName>
    </submittedName>
</protein>
<dbReference type="PROSITE" id="PS00059">
    <property type="entry name" value="ADH_ZINC"/>
    <property type="match status" value="1"/>
</dbReference>
<dbReference type="Pfam" id="PF08240">
    <property type="entry name" value="ADH_N"/>
    <property type="match status" value="1"/>
</dbReference>
<dbReference type="InterPro" id="IPR013149">
    <property type="entry name" value="ADH-like_C"/>
</dbReference>
<dbReference type="Proteomes" id="UP000799766">
    <property type="component" value="Unassembled WGS sequence"/>
</dbReference>
<evidence type="ECO:0000256" key="1">
    <source>
        <dbReference type="ARBA" id="ARBA00001947"/>
    </source>
</evidence>
<dbReference type="Gene3D" id="3.40.50.720">
    <property type="entry name" value="NAD(P)-binding Rossmann-like Domain"/>
    <property type="match status" value="1"/>
</dbReference>
<gene>
    <name evidence="7" type="ORF">BDY21DRAFT_365619</name>
</gene>
<feature type="domain" description="Enoyl reductase (ER)" evidence="6">
    <location>
        <begin position="15"/>
        <end position="292"/>
    </location>
</feature>
<dbReference type="InterPro" id="IPR029752">
    <property type="entry name" value="D-isomer_DH_CS1"/>
</dbReference>
<dbReference type="GO" id="GO:0008270">
    <property type="term" value="F:zinc ion binding"/>
    <property type="evidence" value="ECO:0007669"/>
    <property type="project" value="InterPro"/>
</dbReference>
<comment type="cofactor">
    <cofactor evidence="1 5">
        <name>Zn(2+)</name>
        <dbReference type="ChEBI" id="CHEBI:29105"/>
    </cofactor>
</comment>
<evidence type="ECO:0000313" key="8">
    <source>
        <dbReference type="Proteomes" id="UP000799766"/>
    </source>
</evidence>
<evidence type="ECO:0000256" key="3">
    <source>
        <dbReference type="ARBA" id="ARBA00022833"/>
    </source>
</evidence>
<dbReference type="PANTHER" id="PTHR42683">
    <property type="entry name" value="ALDEHYDE REDUCTASE"/>
    <property type="match status" value="1"/>
</dbReference>
<dbReference type="GO" id="GO:0016616">
    <property type="term" value="F:oxidoreductase activity, acting on the CH-OH group of donors, NAD or NADP as acceptor"/>
    <property type="evidence" value="ECO:0007669"/>
    <property type="project" value="InterPro"/>
</dbReference>
<organism evidence="7 8">
    <name type="scientific">Lineolata rhizophorae</name>
    <dbReference type="NCBI Taxonomy" id="578093"/>
    <lineage>
        <taxon>Eukaryota</taxon>
        <taxon>Fungi</taxon>
        <taxon>Dikarya</taxon>
        <taxon>Ascomycota</taxon>
        <taxon>Pezizomycotina</taxon>
        <taxon>Dothideomycetes</taxon>
        <taxon>Dothideomycetes incertae sedis</taxon>
        <taxon>Lineolatales</taxon>
        <taxon>Lineolataceae</taxon>
        <taxon>Lineolata</taxon>
    </lineage>
</organism>
<proteinExistence type="inferred from homology"/>
<evidence type="ECO:0000259" key="6">
    <source>
        <dbReference type="SMART" id="SM00829"/>
    </source>
</evidence>
<dbReference type="InterPro" id="IPR036291">
    <property type="entry name" value="NAD(P)-bd_dom_sf"/>
</dbReference>
<dbReference type="SUPFAM" id="SSF50129">
    <property type="entry name" value="GroES-like"/>
    <property type="match status" value="1"/>
</dbReference>